<gene>
    <name evidence="3" type="ORF">ONB1V03_LOCUS4652</name>
</gene>
<organism evidence="3">
    <name type="scientific">Oppiella nova</name>
    <dbReference type="NCBI Taxonomy" id="334625"/>
    <lineage>
        <taxon>Eukaryota</taxon>
        <taxon>Metazoa</taxon>
        <taxon>Ecdysozoa</taxon>
        <taxon>Arthropoda</taxon>
        <taxon>Chelicerata</taxon>
        <taxon>Arachnida</taxon>
        <taxon>Acari</taxon>
        <taxon>Acariformes</taxon>
        <taxon>Sarcoptiformes</taxon>
        <taxon>Oribatida</taxon>
        <taxon>Brachypylina</taxon>
        <taxon>Oppioidea</taxon>
        <taxon>Oppiidae</taxon>
        <taxon>Oppiella</taxon>
    </lineage>
</organism>
<accession>A0A7R9QG78</accession>
<proteinExistence type="predicted"/>
<evidence type="ECO:0000313" key="4">
    <source>
        <dbReference type="Proteomes" id="UP000728032"/>
    </source>
</evidence>
<name>A0A7R9QG78_9ACAR</name>
<feature type="domain" description="CAAX prenyl protease 1 N-terminal" evidence="2">
    <location>
        <begin position="54"/>
        <end position="143"/>
    </location>
</feature>
<keyword evidence="1" id="KW-0812">Transmembrane</keyword>
<feature type="non-terminal residue" evidence="3">
    <location>
        <position position="143"/>
    </location>
</feature>
<dbReference type="OrthoDB" id="360839at2759"/>
<dbReference type="Pfam" id="PF16491">
    <property type="entry name" value="Peptidase_M48_N"/>
    <property type="match status" value="1"/>
</dbReference>
<keyword evidence="1" id="KW-1133">Transmembrane helix</keyword>
<evidence type="ECO:0000313" key="3">
    <source>
        <dbReference type="EMBL" id="CAD7644403.1"/>
    </source>
</evidence>
<dbReference type="EMBL" id="CAJPVJ010001653">
    <property type="protein sequence ID" value="CAG2165106.1"/>
    <property type="molecule type" value="Genomic_DNA"/>
</dbReference>
<sequence>MSSATRHALLSGGFGHQLLTDLVTTCWTPANIFLSVLIFTWIVFAWDLYLSRRQYKIYKSVTEVPTELIGVLDTETLIKARDYNIDKSCFGFYASIWNQLLNTAILWTEAIPLLWRYSGRLIGRVGYTAGDHEILQTLAFVLI</sequence>
<dbReference type="EMBL" id="OC916478">
    <property type="protein sequence ID" value="CAD7644403.1"/>
    <property type="molecule type" value="Genomic_DNA"/>
</dbReference>
<evidence type="ECO:0000256" key="1">
    <source>
        <dbReference type="SAM" id="Phobius"/>
    </source>
</evidence>
<feature type="transmembrane region" description="Helical" evidence="1">
    <location>
        <begin position="32"/>
        <end position="50"/>
    </location>
</feature>
<dbReference type="InterPro" id="IPR032456">
    <property type="entry name" value="Peptidase_M48_N"/>
</dbReference>
<dbReference type="AlphaFoldDB" id="A0A7R9QG78"/>
<keyword evidence="1" id="KW-0472">Membrane</keyword>
<keyword evidence="4" id="KW-1185">Reference proteome</keyword>
<evidence type="ECO:0000259" key="2">
    <source>
        <dbReference type="Pfam" id="PF16491"/>
    </source>
</evidence>
<protein>
    <recommendedName>
        <fullName evidence="2">CAAX prenyl protease 1 N-terminal domain-containing protein</fullName>
    </recommendedName>
</protein>
<reference evidence="3" key="1">
    <citation type="submission" date="2020-11" db="EMBL/GenBank/DDBJ databases">
        <authorList>
            <person name="Tran Van P."/>
        </authorList>
    </citation>
    <scope>NUCLEOTIDE SEQUENCE</scope>
</reference>
<dbReference type="Proteomes" id="UP000728032">
    <property type="component" value="Unassembled WGS sequence"/>
</dbReference>
<dbReference type="PANTHER" id="PTHR10120">
    <property type="entry name" value="CAAX PRENYL PROTEASE 1"/>
    <property type="match status" value="1"/>
</dbReference>